<dbReference type="GO" id="GO:0008446">
    <property type="term" value="F:GDP-mannose 4,6-dehydratase activity"/>
    <property type="evidence" value="ECO:0007669"/>
    <property type="project" value="UniProtKB-EC"/>
</dbReference>
<dbReference type="Gene3D" id="3.40.50.720">
    <property type="entry name" value="NAD(P)-binding Rossmann-like Domain"/>
    <property type="match status" value="1"/>
</dbReference>
<dbReference type="InterPro" id="IPR006368">
    <property type="entry name" value="GDP_Man_deHydtase"/>
</dbReference>
<dbReference type="CDD" id="cd05260">
    <property type="entry name" value="GDP_MD_SDR_e"/>
    <property type="match status" value="1"/>
</dbReference>
<evidence type="ECO:0000259" key="5">
    <source>
        <dbReference type="Pfam" id="PF16363"/>
    </source>
</evidence>
<dbReference type="FunFam" id="3.40.50.720:FF:000924">
    <property type="entry name" value="GDP-mannose 4,6 dehydratase"/>
    <property type="match status" value="1"/>
</dbReference>
<organism evidence="6">
    <name type="scientific">Trypanosoma congolense (strain IL3000)</name>
    <dbReference type="NCBI Taxonomy" id="1068625"/>
    <lineage>
        <taxon>Eukaryota</taxon>
        <taxon>Discoba</taxon>
        <taxon>Euglenozoa</taxon>
        <taxon>Kinetoplastea</taxon>
        <taxon>Metakinetoplastina</taxon>
        <taxon>Trypanosomatida</taxon>
        <taxon>Trypanosomatidae</taxon>
        <taxon>Trypanosoma</taxon>
        <taxon>Nannomonas</taxon>
    </lineage>
</organism>
<dbReference type="EC" id="4.2.1.47" evidence="3"/>
<dbReference type="AlphaFoldDB" id="G0UYS8"/>
<reference evidence="6" key="1">
    <citation type="journal article" date="2012" name="Proc. Natl. Acad. Sci. U.S.A.">
        <title>Antigenic diversity is generated by distinct evolutionary mechanisms in African trypanosome species.</title>
        <authorList>
            <person name="Jackson A.P."/>
            <person name="Berry A."/>
            <person name="Aslett M."/>
            <person name="Allison H.C."/>
            <person name="Burton P."/>
            <person name="Vavrova-Anderson J."/>
            <person name="Brown R."/>
            <person name="Browne H."/>
            <person name="Corton N."/>
            <person name="Hauser H."/>
            <person name="Gamble J."/>
            <person name="Gilderthorp R."/>
            <person name="Marcello L."/>
            <person name="McQuillan J."/>
            <person name="Otto T.D."/>
            <person name="Quail M.A."/>
            <person name="Sanders M.J."/>
            <person name="van Tonder A."/>
            <person name="Ginger M.L."/>
            <person name="Field M.C."/>
            <person name="Barry J.D."/>
            <person name="Hertz-Fowler C."/>
            <person name="Berriman M."/>
        </authorList>
    </citation>
    <scope>NUCLEOTIDE SEQUENCE</scope>
    <source>
        <strain evidence="6">IL3000</strain>
    </source>
</reference>
<evidence type="ECO:0000256" key="3">
    <source>
        <dbReference type="ARBA" id="ARBA00011989"/>
    </source>
</evidence>
<feature type="domain" description="NAD(P)-binding" evidence="5">
    <location>
        <begin position="11"/>
        <end position="337"/>
    </location>
</feature>
<accession>G0UYS8</accession>
<evidence type="ECO:0000313" key="6">
    <source>
        <dbReference type="EMBL" id="CCC94545.1"/>
    </source>
</evidence>
<dbReference type="Gene3D" id="3.90.25.10">
    <property type="entry name" value="UDP-galactose 4-epimerase, domain 1"/>
    <property type="match status" value="1"/>
</dbReference>
<gene>
    <name evidence="6" type="ORF">TCIL3000_10_13280</name>
</gene>
<dbReference type="PANTHER" id="PTHR43715">
    <property type="entry name" value="GDP-MANNOSE 4,6-DEHYDRATASE"/>
    <property type="match status" value="1"/>
</dbReference>
<dbReference type="GO" id="GO:0042351">
    <property type="term" value="P:'de novo' GDP-L-fucose biosynthetic process"/>
    <property type="evidence" value="ECO:0007669"/>
    <property type="project" value="TreeGrafter"/>
</dbReference>
<protein>
    <recommendedName>
        <fullName evidence="3">GDP-mannose 4,6-dehydratase</fullName>
        <ecNumber evidence="3">4.2.1.47</ecNumber>
    </recommendedName>
</protein>
<sequence>MTSLRGQRLALITGITGQDGSYLAELLLKKGYNVHGIIRRSSSPNTGRIDHIIGNAQLQLHYGDVSDGSMLHHIFSVLRPNEVYNLAAQSHVKISFDSPVYTGEVDALGTVRYLKLYAPAVWKTPAGLQASSSELYGSAQESPQTEKTPFHPRSPYAVAKLYAYWITVNYRESYGMFASNGILFNHESPRRGESFVTKKIVRAAVRIKKGLQKELLLGNVNAVRDWGHARDYVQGMWLILQAKRPGDWVLATGRQHSVRDFCNLTFKRLGIDLAWTGSGLNEVAYNRSCEAKTPIIRIDSRLFRPAEVETLVGNPEKAARELGWRASCTFEELVDDMVRSELREFDGEGQVMAPAP</sequence>
<proteinExistence type="inferred from homology"/>
<dbReference type="Pfam" id="PF16363">
    <property type="entry name" value="GDP_Man_Dehyd"/>
    <property type="match status" value="1"/>
</dbReference>
<evidence type="ECO:0000256" key="4">
    <source>
        <dbReference type="ARBA" id="ARBA00023239"/>
    </source>
</evidence>
<dbReference type="VEuPathDB" id="TriTrypDB:TcIL3000_10_13280"/>
<comment type="cofactor">
    <cofactor evidence="1">
        <name>NADP(+)</name>
        <dbReference type="ChEBI" id="CHEBI:58349"/>
    </cofactor>
</comment>
<comment type="similarity">
    <text evidence="2">Belongs to the NAD(P)-dependent epimerase/dehydratase family. GDP-mannose 4,6-dehydratase subfamily.</text>
</comment>
<dbReference type="InterPro" id="IPR036291">
    <property type="entry name" value="NAD(P)-bd_dom_sf"/>
</dbReference>
<dbReference type="NCBIfam" id="TIGR01472">
    <property type="entry name" value="gmd"/>
    <property type="match status" value="1"/>
</dbReference>
<dbReference type="HAMAP" id="MF_00955">
    <property type="entry name" value="GDP_Man_dehydratase"/>
    <property type="match status" value="1"/>
</dbReference>
<dbReference type="SUPFAM" id="SSF51735">
    <property type="entry name" value="NAD(P)-binding Rossmann-fold domains"/>
    <property type="match status" value="1"/>
</dbReference>
<evidence type="ECO:0000256" key="2">
    <source>
        <dbReference type="ARBA" id="ARBA00009263"/>
    </source>
</evidence>
<name>G0UYS8_TRYCI</name>
<keyword evidence="4" id="KW-0456">Lyase</keyword>
<dbReference type="EMBL" id="HE575323">
    <property type="protein sequence ID" value="CCC94545.1"/>
    <property type="molecule type" value="Genomic_DNA"/>
</dbReference>
<evidence type="ECO:0000256" key="1">
    <source>
        <dbReference type="ARBA" id="ARBA00001937"/>
    </source>
</evidence>
<dbReference type="PANTHER" id="PTHR43715:SF1">
    <property type="entry name" value="GDP-MANNOSE 4,6 DEHYDRATASE"/>
    <property type="match status" value="1"/>
</dbReference>
<dbReference type="InterPro" id="IPR016040">
    <property type="entry name" value="NAD(P)-bd_dom"/>
</dbReference>